<name>A0A016UAJ4_9BILA</name>
<keyword evidence="3" id="KW-1185">Reference proteome</keyword>
<evidence type="ECO:0000256" key="1">
    <source>
        <dbReference type="SAM" id="Phobius"/>
    </source>
</evidence>
<sequence length="152" mass="17340">MNYTEEAIPDELLTVFETTSKEMASMEAISSGIGHSKVPYLVLQARSERSDAIDTAKDALLKKCRHQKNRGATLIAMEYVFQPKNAQNPLFEPFNSGEFEMSAQRQLLHGRHGRRRSIPPLVMPALNLTLMYPTYFLLHVFFYFILGALIIF</sequence>
<keyword evidence="1" id="KW-0472">Membrane</keyword>
<feature type="transmembrane region" description="Helical" evidence="1">
    <location>
        <begin position="130"/>
        <end position="151"/>
    </location>
</feature>
<dbReference type="EMBL" id="JARK01001383">
    <property type="protein sequence ID" value="EYC12349.1"/>
    <property type="molecule type" value="Genomic_DNA"/>
</dbReference>
<keyword evidence="1" id="KW-1133">Transmembrane helix</keyword>
<dbReference type="AlphaFoldDB" id="A0A016UAJ4"/>
<proteinExistence type="predicted"/>
<keyword evidence="1" id="KW-0812">Transmembrane</keyword>
<dbReference type="Proteomes" id="UP000024635">
    <property type="component" value="Unassembled WGS sequence"/>
</dbReference>
<organism evidence="2 3">
    <name type="scientific">Ancylostoma ceylanicum</name>
    <dbReference type="NCBI Taxonomy" id="53326"/>
    <lineage>
        <taxon>Eukaryota</taxon>
        <taxon>Metazoa</taxon>
        <taxon>Ecdysozoa</taxon>
        <taxon>Nematoda</taxon>
        <taxon>Chromadorea</taxon>
        <taxon>Rhabditida</taxon>
        <taxon>Rhabditina</taxon>
        <taxon>Rhabditomorpha</taxon>
        <taxon>Strongyloidea</taxon>
        <taxon>Ancylostomatidae</taxon>
        <taxon>Ancylostomatinae</taxon>
        <taxon>Ancylostoma</taxon>
    </lineage>
</organism>
<comment type="caution">
    <text evidence="2">The sequence shown here is derived from an EMBL/GenBank/DDBJ whole genome shotgun (WGS) entry which is preliminary data.</text>
</comment>
<reference evidence="3" key="1">
    <citation type="journal article" date="2015" name="Nat. Genet.">
        <title>The genome and transcriptome of the zoonotic hookworm Ancylostoma ceylanicum identify infection-specific gene families.</title>
        <authorList>
            <person name="Schwarz E.M."/>
            <person name="Hu Y."/>
            <person name="Antoshechkin I."/>
            <person name="Miller M.M."/>
            <person name="Sternberg P.W."/>
            <person name="Aroian R.V."/>
        </authorList>
    </citation>
    <scope>NUCLEOTIDE SEQUENCE</scope>
    <source>
        <strain evidence="3">HY135</strain>
    </source>
</reference>
<evidence type="ECO:0000313" key="3">
    <source>
        <dbReference type="Proteomes" id="UP000024635"/>
    </source>
</evidence>
<gene>
    <name evidence="2" type="primary">Acey_s0047.g1432</name>
    <name evidence="2" type="ORF">Y032_0047g1432</name>
</gene>
<protein>
    <submittedName>
        <fullName evidence="2">Uncharacterized protein</fullName>
    </submittedName>
</protein>
<accession>A0A016UAJ4</accession>
<evidence type="ECO:0000313" key="2">
    <source>
        <dbReference type="EMBL" id="EYC12349.1"/>
    </source>
</evidence>